<feature type="compositionally biased region" description="Basic and acidic residues" evidence="3">
    <location>
        <begin position="163"/>
        <end position="229"/>
    </location>
</feature>
<dbReference type="PANTHER" id="PTHR31809">
    <property type="entry name" value="BUD13 HOMOLOG"/>
    <property type="match status" value="1"/>
</dbReference>
<dbReference type="InterPro" id="IPR018609">
    <property type="entry name" value="Bud13"/>
</dbReference>
<dbReference type="Proteomes" id="UP000580250">
    <property type="component" value="Unassembled WGS sequence"/>
</dbReference>
<evidence type="ECO:0000256" key="1">
    <source>
        <dbReference type="ARBA" id="ARBA00011069"/>
    </source>
</evidence>
<comment type="similarity">
    <text evidence="1">Belongs to the CWC26 family.</text>
</comment>
<comment type="caution">
    <text evidence="4">The sequence shown here is derived from an EMBL/GenBank/DDBJ whole genome shotgun (WGS) entry which is preliminary data.</text>
</comment>
<feature type="compositionally biased region" description="Basic and acidic residues" evidence="3">
    <location>
        <begin position="83"/>
        <end position="95"/>
    </location>
</feature>
<dbReference type="AlphaFoldDB" id="A0A6V7UTG7"/>
<dbReference type="Pfam" id="PF09736">
    <property type="entry name" value="Bud13"/>
    <property type="match status" value="1"/>
</dbReference>
<accession>A0A6V7UTG7</accession>
<reference evidence="4 5" key="1">
    <citation type="submission" date="2020-08" db="EMBL/GenBank/DDBJ databases">
        <authorList>
            <person name="Koutsovoulos G."/>
            <person name="Danchin GJ E."/>
        </authorList>
    </citation>
    <scope>NUCLEOTIDE SEQUENCE [LARGE SCALE GENOMIC DNA]</scope>
</reference>
<evidence type="ECO:0000313" key="5">
    <source>
        <dbReference type="Proteomes" id="UP000580250"/>
    </source>
</evidence>
<dbReference type="GO" id="GO:0070274">
    <property type="term" value="C:RES complex"/>
    <property type="evidence" value="ECO:0007669"/>
    <property type="project" value="TreeGrafter"/>
</dbReference>
<evidence type="ECO:0000256" key="3">
    <source>
        <dbReference type="SAM" id="MobiDB-lite"/>
    </source>
</evidence>
<feature type="region of interest" description="Disordered" evidence="3">
    <location>
        <begin position="1"/>
        <end position="71"/>
    </location>
</feature>
<feature type="compositionally biased region" description="Acidic residues" evidence="3">
    <location>
        <begin position="132"/>
        <end position="142"/>
    </location>
</feature>
<dbReference type="GO" id="GO:0000398">
    <property type="term" value="P:mRNA splicing, via spliceosome"/>
    <property type="evidence" value="ECO:0007669"/>
    <property type="project" value="TreeGrafter"/>
</dbReference>
<proteinExistence type="inferred from homology"/>
<name>A0A6V7UTG7_MELEN</name>
<dbReference type="GO" id="GO:0005684">
    <property type="term" value="C:U2-type spliceosomal complex"/>
    <property type="evidence" value="ECO:0007669"/>
    <property type="project" value="TreeGrafter"/>
</dbReference>
<feature type="region of interest" description="Disordered" evidence="3">
    <location>
        <begin position="83"/>
        <end position="229"/>
    </location>
</feature>
<feature type="compositionally biased region" description="Acidic residues" evidence="3">
    <location>
        <begin position="60"/>
        <end position="71"/>
    </location>
</feature>
<sequence length="358" mass="41719">MTTVSRAEYLKKYTTSSSEKPKKSKSKTKKSTNSNVGMRLLDEDTFIRSKPGTSRNKLDDEFDEEDDEEMDDVERAIRLLNRKAEQARKNKKEVEAPVFKSDGFVVIQGPPDDPDEEKSPNSASISKKEIKEEIDEENIDQEEPSKKRRKMDDGRKAGLLSKEVAKEEIQKMRERGQKEKAQADEQGRDAETRKRVTGFDRGRRGRREEENSEEKKAREAREAAKQAEMEKKYSLWNKGIAQIKEREEKLEEMEQVLGEGFTRHKDDEALDEHLKTQLHSEDPMAEYFRVKNHKIQMRTGIVYPTYKGQCPPNRYEIKPGYRWDGVDRSNGFESKMSLEKNKKIAHKELTYRSIAECE</sequence>
<dbReference type="PANTHER" id="PTHR31809:SF0">
    <property type="entry name" value="BUD13 HOMOLOG"/>
    <property type="match status" value="1"/>
</dbReference>
<dbReference type="OrthoDB" id="6022at2759"/>
<evidence type="ECO:0000256" key="2">
    <source>
        <dbReference type="ARBA" id="ARBA00014454"/>
    </source>
</evidence>
<dbReference type="GO" id="GO:0003723">
    <property type="term" value="F:RNA binding"/>
    <property type="evidence" value="ECO:0007669"/>
    <property type="project" value="TreeGrafter"/>
</dbReference>
<dbReference type="EMBL" id="CAJEWN010000109">
    <property type="protein sequence ID" value="CAD2165283.1"/>
    <property type="molecule type" value="Genomic_DNA"/>
</dbReference>
<dbReference type="InterPro" id="IPR051112">
    <property type="entry name" value="CWC26_splicing_factor"/>
</dbReference>
<evidence type="ECO:0000313" key="4">
    <source>
        <dbReference type="EMBL" id="CAD2165283.1"/>
    </source>
</evidence>
<protein>
    <recommendedName>
        <fullName evidence="2">BUD13 homolog</fullName>
    </recommendedName>
</protein>
<gene>
    <name evidence="4" type="ORF">MENT_LOCUS17077</name>
</gene>
<organism evidence="4 5">
    <name type="scientific">Meloidogyne enterolobii</name>
    <name type="common">Root-knot nematode worm</name>
    <name type="synonym">Meloidogyne mayaguensis</name>
    <dbReference type="NCBI Taxonomy" id="390850"/>
    <lineage>
        <taxon>Eukaryota</taxon>
        <taxon>Metazoa</taxon>
        <taxon>Ecdysozoa</taxon>
        <taxon>Nematoda</taxon>
        <taxon>Chromadorea</taxon>
        <taxon>Rhabditida</taxon>
        <taxon>Tylenchina</taxon>
        <taxon>Tylenchomorpha</taxon>
        <taxon>Tylenchoidea</taxon>
        <taxon>Meloidogynidae</taxon>
        <taxon>Meloidogyninae</taxon>
        <taxon>Meloidogyne</taxon>
    </lineage>
</organism>